<evidence type="ECO:0000313" key="3">
    <source>
        <dbReference type="Proteomes" id="UP000269076"/>
    </source>
</evidence>
<protein>
    <submittedName>
        <fullName evidence="2">Uncharacterized protein</fullName>
    </submittedName>
</protein>
<dbReference type="RefSeq" id="WP_123887528.1">
    <property type="nucleotide sequence ID" value="NZ_CP033928.1"/>
</dbReference>
<dbReference type="Proteomes" id="UP000269076">
    <property type="component" value="Chromosome"/>
</dbReference>
<sequence length="25" mass="2733">MDIKEKQSGTSVKGKPTLSKKETVI</sequence>
<accession>A0A3G6NE69</accession>
<proteinExistence type="predicted"/>
<reference evidence="2 3" key="1">
    <citation type="submission" date="2018-11" db="EMBL/GenBank/DDBJ databases">
        <title>Proposal to divide the Flavobacteriaceae and reorganize its genera based on Amino Acid Identity values calculated from whole genome sequences.</title>
        <authorList>
            <person name="Nicholson A.C."/>
            <person name="Gulvik C.A."/>
            <person name="Whitney A.M."/>
            <person name="Humrighouse B.W."/>
            <person name="Bell M."/>
            <person name="Holmes B."/>
            <person name="Steigerwalt A."/>
            <person name="Villarma A."/>
            <person name="Sheth M."/>
            <person name="Batra D."/>
            <person name="Pryor J."/>
            <person name="Bernardet J.-F."/>
            <person name="Hugo C."/>
            <person name="Kampfer P."/>
            <person name="Newman J."/>
            <person name="Mcquiston J.R."/>
        </authorList>
    </citation>
    <scope>NUCLEOTIDE SEQUENCE [LARGE SCALE GENOMIC DNA]</scope>
    <source>
        <strain evidence="2 3">G0211</strain>
    </source>
</reference>
<gene>
    <name evidence="2" type="ORF">EG340_14415</name>
</gene>
<evidence type="ECO:0000313" key="2">
    <source>
        <dbReference type="EMBL" id="AZA63209.1"/>
    </source>
</evidence>
<evidence type="ECO:0000256" key="1">
    <source>
        <dbReference type="SAM" id="MobiDB-lite"/>
    </source>
</evidence>
<organism evidence="2 3">
    <name type="scientific">Chryseobacterium indoltheticum</name>
    <dbReference type="NCBI Taxonomy" id="254"/>
    <lineage>
        <taxon>Bacteria</taxon>
        <taxon>Pseudomonadati</taxon>
        <taxon>Bacteroidota</taxon>
        <taxon>Flavobacteriia</taxon>
        <taxon>Flavobacteriales</taxon>
        <taxon>Weeksellaceae</taxon>
        <taxon>Chryseobacterium group</taxon>
        <taxon>Chryseobacterium</taxon>
    </lineage>
</organism>
<dbReference type="EMBL" id="CP033928">
    <property type="protein sequence ID" value="AZA63209.1"/>
    <property type="molecule type" value="Genomic_DNA"/>
</dbReference>
<feature type="region of interest" description="Disordered" evidence="1">
    <location>
        <begin position="1"/>
        <end position="25"/>
    </location>
</feature>
<dbReference type="AlphaFoldDB" id="A0A3G6NE69"/>
<name>A0A3G6NE69_9FLAO</name>